<gene>
    <name evidence="2" type="ORF">SAY86_027638</name>
</gene>
<keyword evidence="3" id="KW-1185">Reference proteome</keyword>
<dbReference type="Proteomes" id="UP001346149">
    <property type="component" value="Unassembled WGS sequence"/>
</dbReference>
<evidence type="ECO:0000313" key="2">
    <source>
        <dbReference type="EMBL" id="KAK4769488.1"/>
    </source>
</evidence>
<evidence type="ECO:0000313" key="3">
    <source>
        <dbReference type="Proteomes" id="UP001346149"/>
    </source>
</evidence>
<organism evidence="2 3">
    <name type="scientific">Trapa natans</name>
    <name type="common">Water chestnut</name>
    <dbReference type="NCBI Taxonomy" id="22666"/>
    <lineage>
        <taxon>Eukaryota</taxon>
        <taxon>Viridiplantae</taxon>
        <taxon>Streptophyta</taxon>
        <taxon>Embryophyta</taxon>
        <taxon>Tracheophyta</taxon>
        <taxon>Spermatophyta</taxon>
        <taxon>Magnoliopsida</taxon>
        <taxon>eudicotyledons</taxon>
        <taxon>Gunneridae</taxon>
        <taxon>Pentapetalae</taxon>
        <taxon>rosids</taxon>
        <taxon>malvids</taxon>
        <taxon>Myrtales</taxon>
        <taxon>Lythraceae</taxon>
        <taxon>Trapa</taxon>
    </lineage>
</organism>
<proteinExistence type="predicted"/>
<reference evidence="2 3" key="1">
    <citation type="journal article" date="2023" name="Hortic Res">
        <title>Pangenome of water caltrop reveals structural variations and asymmetric subgenome divergence after allopolyploidization.</title>
        <authorList>
            <person name="Zhang X."/>
            <person name="Chen Y."/>
            <person name="Wang L."/>
            <person name="Yuan Y."/>
            <person name="Fang M."/>
            <person name="Shi L."/>
            <person name="Lu R."/>
            <person name="Comes H.P."/>
            <person name="Ma Y."/>
            <person name="Chen Y."/>
            <person name="Huang G."/>
            <person name="Zhou Y."/>
            <person name="Zheng Z."/>
            <person name="Qiu Y."/>
        </authorList>
    </citation>
    <scope>NUCLEOTIDE SEQUENCE [LARGE SCALE GENOMIC DNA]</scope>
    <source>
        <strain evidence="2">F231</strain>
    </source>
</reference>
<comment type="caution">
    <text evidence="2">The sequence shown here is derived from an EMBL/GenBank/DDBJ whole genome shotgun (WGS) entry which is preliminary data.</text>
</comment>
<dbReference type="PANTHER" id="PTHR33443">
    <property type="entry name" value="ZGC:112980"/>
    <property type="match status" value="1"/>
</dbReference>
<dbReference type="PANTHER" id="PTHR33443:SF30">
    <property type="entry name" value="SARCOSINE DEHYDROGENASE-2C PROTEIN"/>
    <property type="match status" value="1"/>
</dbReference>
<protein>
    <submittedName>
        <fullName evidence="2">Uncharacterized protein</fullName>
    </submittedName>
</protein>
<dbReference type="InterPro" id="IPR053234">
    <property type="entry name" value="RPM1_Interactor"/>
</dbReference>
<feature type="compositionally biased region" description="Polar residues" evidence="1">
    <location>
        <begin position="202"/>
        <end position="266"/>
    </location>
</feature>
<name>A0AAN7QKY7_TRANT</name>
<sequence length="504" mass="55401">MDPYHVVSPFVFDISSDEECCGLLEGEPSFEDNDDSDWLAKLLGETNAGSLGGDSDEVVSVKEVNPKSKSKGSQQLMDDDDCVILDSDPDKSVAACDAPADDYSSDDLLIVGESGQVACRDYPHSRHLCYKFPFSTAPHEEHCSLCHCYVCDLPAPCTFWGTGMLNTDHCHATDREEHWRIRRKQSRGEKISLACSMNPQDSFNLAVPQNPQNSSNLAVPQNPQDSSNLAVPQNPQDSSNPAVPQNPQDSSNLAVPQNPQDSSNLAVPQLPRVPLPMGPTHLVADCIPYNSVRTLNPCTPSTNSRISTEDISARGSPLLNLDPQHMNQLDGITVQRHRAHRNGSQLMQHSVSSRTFKRVGLNSFERTSQRAWDLFHNNCSPAYVEKSLPHSQCVLPYVRPTIYINPTSFPYQQMNSSSNIGLSPPLNLDGIYKPTPRYSAAEAICGWSNDLAHSFQHTLPSQAQAGNDAQFQTCEAVFVNQPNFQSSAKHSLTAAEIESLLLED</sequence>
<feature type="region of interest" description="Disordered" evidence="1">
    <location>
        <begin position="202"/>
        <end position="272"/>
    </location>
</feature>
<accession>A0AAN7QKY7</accession>
<evidence type="ECO:0000256" key="1">
    <source>
        <dbReference type="SAM" id="MobiDB-lite"/>
    </source>
</evidence>
<dbReference type="AlphaFoldDB" id="A0AAN7QKY7"/>
<dbReference type="EMBL" id="JAXQNO010000021">
    <property type="protein sequence ID" value="KAK4769488.1"/>
    <property type="molecule type" value="Genomic_DNA"/>
</dbReference>